<dbReference type="GO" id="GO:0005737">
    <property type="term" value="C:cytoplasm"/>
    <property type="evidence" value="ECO:0000318"/>
    <property type="project" value="GO_Central"/>
</dbReference>
<dbReference type="InterPro" id="IPR000594">
    <property type="entry name" value="ThiF_NAD_FAD-bd"/>
</dbReference>
<evidence type="ECO:0000256" key="7">
    <source>
        <dbReference type="ARBA" id="ARBA00022786"/>
    </source>
</evidence>
<dbReference type="GO" id="GO:0005524">
    <property type="term" value="F:ATP binding"/>
    <property type="evidence" value="ECO:0007669"/>
    <property type="project" value="UniProtKB-UniRule"/>
</dbReference>
<dbReference type="FunFam" id="3.50.50.80:FF:000002">
    <property type="entry name" value="SUMO-activating enzyme subunit 2"/>
    <property type="match status" value="1"/>
</dbReference>
<evidence type="ECO:0000256" key="10">
    <source>
        <dbReference type="ARBA" id="ARBA00023242"/>
    </source>
</evidence>
<dbReference type="PROSITE" id="PS00865">
    <property type="entry name" value="UBIQUITIN_ACTIVAT_2"/>
    <property type="match status" value="1"/>
</dbReference>
<dbReference type="PIRSF" id="PIRSF039133">
    <property type="entry name" value="SUMO_E1B"/>
    <property type="match status" value="1"/>
</dbReference>
<evidence type="ECO:0000256" key="11">
    <source>
        <dbReference type="PIRNR" id="PIRNR039133"/>
    </source>
</evidence>
<organism evidence="19 20">
    <name type="scientific">Strongylocentrotus purpuratus</name>
    <name type="common">Purple sea urchin</name>
    <dbReference type="NCBI Taxonomy" id="7668"/>
    <lineage>
        <taxon>Eukaryota</taxon>
        <taxon>Metazoa</taxon>
        <taxon>Echinodermata</taxon>
        <taxon>Eleutherozoa</taxon>
        <taxon>Echinozoa</taxon>
        <taxon>Echinoidea</taxon>
        <taxon>Euechinoidea</taxon>
        <taxon>Echinacea</taxon>
        <taxon>Camarodonta</taxon>
        <taxon>Echinidea</taxon>
        <taxon>Strongylocentrotidae</taxon>
        <taxon>Strongylocentrotus</taxon>
    </lineage>
</organism>
<evidence type="ECO:0000256" key="5">
    <source>
        <dbReference type="ARBA" id="ARBA00022723"/>
    </source>
</evidence>
<comment type="similarity">
    <text evidence="3 11">Belongs to the ubiquitin-activating E1 family.</text>
</comment>
<dbReference type="GO" id="GO:0019948">
    <property type="term" value="F:SUMO activating enzyme activity"/>
    <property type="evidence" value="ECO:0000318"/>
    <property type="project" value="GO_Central"/>
</dbReference>
<accession>A0A7M7N7A0</accession>
<evidence type="ECO:0000259" key="17">
    <source>
        <dbReference type="Pfam" id="PF00899"/>
    </source>
</evidence>
<dbReference type="CTD" id="10054"/>
<comment type="subunit">
    <text evidence="11">Heterodimer.</text>
</comment>
<sequence>MATSIDGILPGKLASSVSNSKILVVGAGGIGCELLKNLVLTGFRTIVVIDLDTIDVSNLNRQFLFQRKHVGKSKAQVAKESVLTFNPDVSIEAKHDSVMNPEYNRDFFKQFTLVLNALDNRAARNHVNRMCLAADVPLVESGSAGYLGQVTVIKKGLTECYECQPAPPQKSFPGCTIRNTPSEPIHCIVWGKHLFNQLFGEEDPDQDVSPDTADPEAAGDAGQQAVDHIPTMDHGNVMRESTRTWAQECHFNAEKLFRKFFHEDIKYLLSMEKLWKKRRAPTPLDWNHLPDTGELSNTKGNLLKDQRQWNLQNCVRVFAESLADLHLQSKDRGELVWDKDDPAAMDFVASTANIRSHIFGIPMKTRFDIKSMAGNIIPAIATTNAVIAGLIVIEALKVLSNNMDKCKTVYMTRFPNFRKKLLVPCVLIPPNPNCYVCADKPEVTIKLNTNSTTVRVLQDKILKSALGMIAPDVEIQDGKGTIIISSEEGETEDNMYKMLSEFKIIGGSRLKADDFLQNYELVINIQYEEALEEEAEFEVVGKLPVIHKEAEAKSDQKDNQSVAQAESHDQVSSTNGNEEVAGPSQESTNNVEDDDDDFMIIEDEDEEEVIVEEEKMEIHSDGDSRKRKLSEDVVSTTGDDTPFIKKPKITNQESAECEDIVMLDD</sequence>
<feature type="binding site" evidence="14">
    <location>
        <position position="437"/>
    </location>
    <ligand>
        <name>Zn(2+)</name>
        <dbReference type="ChEBI" id="CHEBI:29105"/>
    </ligand>
</feature>
<evidence type="ECO:0000259" key="18">
    <source>
        <dbReference type="Pfam" id="PF14732"/>
    </source>
</evidence>
<evidence type="ECO:0000256" key="15">
    <source>
        <dbReference type="PROSITE-ProRule" id="PRU10132"/>
    </source>
</evidence>
<keyword evidence="9 11" id="KW-0067">ATP-binding</keyword>
<evidence type="ECO:0000256" key="6">
    <source>
        <dbReference type="ARBA" id="ARBA00022741"/>
    </source>
</evidence>
<evidence type="ECO:0000256" key="8">
    <source>
        <dbReference type="ARBA" id="ARBA00022833"/>
    </source>
</evidence>
<feature type="compositionally biased region" description="Polar residues" evidence="16">
    <location>
        <begin position="559"/>
        <end position="577"/>
    </location>
</feature>
<keyword evidence="4" id="KW-0808">Transferase</keyword>
<feature type="domain" description="THIF-type NAD/FAD binding fold" evidence="17">
    <location>
        <begin position="16"/>
        <end position="435"/>
    </location>
</feature>
<keyword evidence="10" id="KW-0539">Nucleus</keyword>
<dbReference type="RefSeq" id="XP_030831092.1">
    <property type="nucleotide sequence ID" value="XM_030975232.1"/>
</dbReference>
<comment type="pathway">
    <text evidence="2 11">Protein modification; protein sumoylation.</text>
</comment>
<comment type="subcellular location">
    <subcellularLocation>
        <location evidence="1">Nucleus</location>
    </subcellularLocation>
</comment>
<feature type="binding site" evidence="13">
    <location>
        <position position="50"/>
    </location>
    <ligand>
        <name>ATP</name>
        <dbReference type="ChEBI" id="CHEBI:30616"/>
    </ligand>
</feature>
<dbReference type="PANTHER" id="PTHR10953">
    <property type="entry name" value="UBIQUITIN-ACTIVATING ENZYME E1"/>
    <property type="match status" value="1"/>
</dbReference>
<dbReference type="GO" id="GO:0016925">
    <property type="term" value="P:protein sumoylation"/>
    <property type="evidence" value="ECO:0000318"/>
    <property type="project" value="GO_Central"/>
</dbReference>
<dbReference type="GO" id="GO:0016740">
    <property type="term" value="F:transferase activity"/>
    <property type="evidence" value="ECO:0007669"/>
    <property type="project" value="UniProtKB-KW"/>
</dbReference>
<feature type="region of interest" description="Disordered" evidence="16">
    <location>
        <begin position="551"/>
        <end position="645"/>
    </location>
</feature>
<dbReference type="Gene3D" id="3.10.290.20">
    <property type="entry name" value="Ubiquitin-like 2 activating enzyme e1b. Chain: B, domain 3"/>
    <property type="match status" value="1"/>
</dbReference>
<proteinExistence type="inferred from homology"/>
<feature type="binding site" evidence="14">
    <location>
        <position position="434"/>
    </location>
    <ligand>
        <name>Zn(2+)</name>
        <dbReference type="ChEBI" id="CHEBI:29105"/>
    </ligand>
</feature>
<keyword evidence="8 11" id="KW-0862">Zinc</keyword>
<dbReference type="GO" id="GO:0031510">
    <property type="term" value="C:SUMO activating enzyme complex"/>
    <property type="evidence" value="ECO:0000318"/>
    <property type="project" value="GO_Central"/>
</dbReference>
<dbReference type="GeneID" id="752724"/>
<dbReference type="SUPFAM" id="SSF69572">
    <property type="entry name" value="Activating enzymes of the ubiquitin-like proteins"/>
    <property type="match status" value="1"/>
</dbReference>
<dbReference type="InterPro" id="IPR045886">
    <property type="entry name" value="ThiF/MoeB/HesA"/>
</dbReference>
<feature type="binding site" evidence="14">
    <location>
        <position position="160"/>
    </location>
    <ligand>
        <name>Zn(2+)</name>
        <dbReference type="ChEBI" id="CHEBI:29105"/>
    </ligand>
</feature>
<keyword evidence="6 11" id="KW-0547">Nucleotide-binding</keyword>
<protein>
    <recommendedName>
        <fullName evidence="11">SUMO-activating enzyme subunit</fullName>
    </recommendedName>
</protein>
<feature type="binding site" evidence="13">
    <location>
        <position position="74"/>
    </location>
    <ligand>
        <name>ATP</name>
        <dbReference type="ChEBI" id="CHEBI:30616"/>
    </ligand>
</feature>
<dbReference type="FunFam" id="1.10.10.520:FF:000011">
    <property type="entry name" value="Ubiquitin-activating enzyme E1-like"/>
    <property type="match status" value="1"/>
</dbReference>
<evidence type="ECO:0000256" key="4">
    <source>
        <dbReference type="ARBA" id="ARBA00022679"/>
    </source>
</evidence>
<feature type="active site" description="Glycyl thioester intermediate" evidence="12 15">
    <location>
        <position position="175"/>
    </location>
</feature>
<dbReference type="EnsemblMetazoa" id="XM_030975232">
    <property type="protein sequence ID" value="XP_030831092"/>
    <property type="gene ID" value="LOC752724"/>
</dbReference>
<dbReference type="InterPro" id="IPR042449">
    <property type="entry name" value="Ub-E1_IAD_1"/>
</dbReference>
<dbReference type="OrthoDB" id="10255449at2759"/>
<evidence type="ECO:0000256" key="14">
    <source>
        <dbReference type="PIRSR" id="PIRSR039133-3"/>
    </source>
</evidence>
<feature type="binding site" evidence="13">
    <location>
        <begin position="26"/>
        <end position="31"/>
    </location>
    <ligand>
        <name>ATP</name>
        <dbReference type="ChEBI" id="CHEBI:30616"/>
    </ligand>
</feature>
<evidence type="ECO:0000256" key="2">
    <source>
        <dbReference type="ARBA" id="ARBA00004718"/>
    </source>
</evidence>
<dbReference type="InterPro" id="IPR030661">
    <property type="entry name" value="Uba2"/>
</dbReference>
<reference evidence="19" key="2">
    <citation type="submission" date="2021-01" db="UniProtKB">
        <authorList>
            <consortium name="EnsemblMetazoa"/>
        </authorList>
    </citation>
    <scope>IDENTIFICATION</scope>
</reference>
<evidence type="ECO:0000256" key="1">
    <source>
        <dbReference type="ARBA" id="ARBA00004123"/>
    </source>
</evidence>
<feature type="compositionally biased region" description="Acidic residues" evidence="16">
    <location>
        <begin position="591"/>
        <end position="611"/>
    </location>
</feature>
<keyword evidence="5 11" id="KW-0479">Metal-binding</keyword>
<feature type="domain" description="Ubiquitin/SUMO-activating enzyme ubiquitin-like" evidence="18">
    <location>
        <begin position="446"/>
        <end position="531"/>
    </location>
</feature>
<dbReference type="UniPathway" id="UPA00886"/>
<dbReference type="CDD" id="cd01489">
    <property type="entry name" value="Uba2_SUMO"/>
    <property type="match status" value="1"/>
</dbReference>
<feature type="binding site" evidence="14">
    <location>
        <position position="163"/>
    </location>
    <ligand>
        <name>Zn(2+)</name>
        <dbReference type="ChEBI" id="CHEBI:29105"/>
    </ligand>
</feature>
<dbReference type="Proteomes" id="UP000007110">
    <property type="component" value="Unassembled WGS sequence"/>
</dbReference>
<evidence type="ECO:0000256" key="3">
    <source>
        <dbReference type="ARBA" id="ARBA00005673"/>
    </source>
</evidence>
<evidence type="ECO:0000313" key="19">
    <source>
        <dbReference type="EnsemblMetazoa" id="XP_030831092"/>
    </source>
</evidence>
<dbReference type="FunFam" id="3.10.290.20:FF:000002">
    <property type="entry name" value="SUMO-activating enzyme subunit 2"/>
    <property type="match status" value="1"/>
</dbReference>
<dbReference type="GO" id="GO:0046872">
    <property type="term" value="F:metal ion binding"/>
    <property type="evidence" value="ECO:0007669"/>
    <property type="project" value="UniProtKB-KW"/>
</dbReference>
<evidence type="ECO:0000256" key="9">
    <source>
        <dbReference type="ARBA" id="ARBA00022840"/>
    </source>
</evidence>
<dbReference type="InParanoid" id="A0A7M7N7A0"/>
<dbReference type="InterPro" id="IPR035985">
    <property type="entry name" value="Ubiquitin-activating_enz"/>
</dbReference>
<dbReference type="AlphaFoldDB" id="A0A7M7N7A0"/>
<feature type="binding site" evidence="13">
    <location>
        <begin position="58"/>
        <end position="61"/>
    </location>
    <ligand>
        <name>ATP</name>
        <dbReference type="ChEBI" id="CHEBI:30616"/>
    </ligand>
</feature>
<dbReference type="InterPro" id="IPR028077">
    <property type="entry name" value="UAE_UbL_dom"/>
</dbReference>
<dbReference type="KEGG" id="spu:752724"/>
<dbReference type="Gene3D" id="3.50.50.80">
    <property type="entry name" value="Ubiquitin-activating enzyme E1, inactive adenylation domain, subdomain 1"/>
    <property type="match status" value="1"/>
</dbReference>
<name>A0A7M7N7A0_STRPU</name>
<dbReference type="FunFam" id="3.40.50.720:FF:000618">
    <property type="entry name" value="SUMO-activating enzyme subunit 2"/>
    <property type="match status" value="1"/>
</dbReference>
<evidence type="ECO:0000313" key="20">
    <source>
        <dbReference type="Proteomes" id="UP000007110"/>
    </source>
</evidence>
<feature type="binding site" evidence="13">
    <location>
        <begin position="119"/>
        <end position="124"/>
    </location>
    <ligand>
        <name>ATP</name>
        <dbReference type="ChEBI" id="CHEBI:30616"/>
    </ligand>
</feature>
<evidence type="ECO:0000256" key="13">
    <source>
        <dbReference type="PIRSR" id="PIRSR039133-2"/>
    </source>
</evidence>
<dbReference type="PANTHER" id="PTHR10953:SF5">
    <property type="entry name" value="SUMO-ACTIVATING ENZYME SUBUNIT 2"/>
    <property type="match status" value="1"/>
</dbReference>
<keyword evidence="20" id="KW-1185">Reference proteome</keyword>
<dbReference type="FunCoup" id="A0A7M7N7A0">
    <property type="interactions" value="2434"/>
</dbReference>
<dbReference type="FunFam" id="3.40.50.720:FF:000864">
    <property type="entry name" value="SUMO-activating enzyme subunit"/>
    <property type="match status" value="1"/>
</dbReference>
<keyword evidence="7 11" id="KW-0833">Ubl conjugation pathway</keyword>
<evidence type="ECO:0000256" key="16">
    <source>
        <dbReference type="SAM" id="MobiDB-lite"/>
    </source>
</evidence>
<dbReference type="Pfam" id="PF14732">
    <property type="entry name" value="UAE_UbL"/>
    <property type="match status" value="1"/>
</dbReference>
<dbReference type="InterPro" id="IPR023318">
    <property type="entry name" value="Ub_act_enz_dom_a_sf"/>
</dbReference>
<evidence type="ECO:0000256" key="12">
    <source>
        <dbReference type="PIRSR" id="PIRSR039133-1"/>
    </source>
</evidence>
<dbReference type="InterPro" id="IPR033127">
    <property type="entry name" value="UBQ-activ_enz_E1_Cys_AS"/>
</dbReference>
<dbReference type="Pfam" id="PF00899">
    <property type="entry name" value="ThiF"/>
    <property type="match status" value="1"/>
</dbReference>
<reference evidence="20" key="1">
    <citation type="submission" date="2015-02" db="EMBL/GenBank/DDBJ databases">
        <title>Genome sequencing for Strongylocentrotus purpuratus.</title>
        <authorList>
            <person name="Murali S."/>
            <person name="Liu Y."/>
            <person name="Vee V."/>
            <person name="English A."/>
            <person name="Wang M."/>
            <person name="Skinner E."/>
            <person name="Han Y."/>
            <person name="Muzny D.M."/>
            <person name="Worley K.C."/>
            <person name="Gibbs R.A."/>
        </authorList>
    </citation>
    <scope>NUCLEOTIDE SEQUENCE</scope>
</reference>
<feature type="compositionally biased region" description="Basic and acidic residues" evidence="16">
    <location>
        <begin position="612"/>
        <end position="624"/>
    </location>
</feature>
<dbReference type="Gene3D" id="1.10.10.520">
    <property type="entry name" value="Ubiquitin activating enzymes (Uba3). Chain: B, domain 2"/>
    <property type="match status" value="1"/>
</dbReference>
<feature type="region of interest" description="Disordered" evidence="16">
    <location>
        <begin position="201"/>
        <end position="223"/>
    </location>
</feature>